<dbReference type="InterPro" id="IPR018076">
    <property type="entry name" value="T2SS_GspF_dom"/>
</dbReference>
<evidence type="ECO:0000256" key="7">
    <source>
        <dbReference type="ARBA" id="ARBA00023136"/>
    </source>
</evidence>
<feature type="domain" description="Type II secretion system protein GspF" evidence="9">
    <location>
        <begin position="271"/>
        <end position="394"/>
    </location>
</feature>
<dbReference type="GO" id="GO:0005886">
    <property type="term" value="C:plasma membrane"/>
    <property type="evidence" value="ECO:0007669"/>
    <property type="project" value="UniProtKB-SubCell"/>
</dbReference>
<reference evidence="10 11" key="1">
    <citation type="journal article" date="2015" name="Nature">
        <title>rRNA introns, odd ribosomes, and small enigmatic genomes across a large radiation of phyla.</title>
        <authorList>
            <person name="Brown C.T."/>
            <person name="Hug L.A."/>
            <person name="Thomas B.C."/>
            <person name="Sharon I."/>
            <person name="Castelle C.J."/>
            <person name="Singh A."/>
            <person name="Wilkins M.J."/>
            <person name="Williams K.H."/>
            <person name="Banfield J.F."/>
        </authorList>
    </citation>
    <scope>NUCLEOTIDE SEQUENCE [LARGE SCALE GENOMIC DNA]</scope>
</reference>
<feature type="transmembrane region" description="Helical" evidence="8">
    <location>
        <begin position="375"/>
        <end position="396"/>
    </location>
</feature>
<dbReference type="Pfam" id="PF00482">
    <property type="entry name" value="T2SSF"/>
    <property type="match status" value="2"/>
</dbReference>
<comment type="caution">
    <text evidence="10">The sequence shown here is derived from an EMBL/GenBank/DDBJ whole genome shotgun (WGS) entry which is preliminary data.</text>
</comment>
<evidence type="ECO:0000259" key="9">
    <source>
        <dbReference type="Pfam" id="PF00482"/>
    </source>
</evidence>
<protein>
    <submittedName>
        <fullName evidence="10">Tfp pilus biogenesis protein PilC</fullName>
    </submittedName>
</protein>
<dbReference type="EMBL" id="LCLS01000025">
    <property type="protein sequence ID" value="KKU20880.1"/>
    <property type="molecule type" value="Genomic_DNA"/>
</dbReference>
<dbReference type="PRINTS" id="PR00812">
    <property type="entry name" value="BCTERIALGSPF"/>
</dbReference>
<dbReference type="AlphaFoldDB" id="A0A0G1RIX4"/>
<keyword evidence="3" id="KW-1003">Cell membrane</keyword>
<dbReference type="Gene3D" id="1.20.81.30">
    <property type="entry name" value="Type II secretion system (T2SS), domain F"/>
    <property type="match status" value="2"/>
</dbReference>
<dbReference type="FunFam" id="1.20.81.30:FF:000001">
    <property type="entry name" value="Type II secretion system protein F"/>
    <property type="match status" value="2"/>
</dbReference>
<proteinExistence type="inferred from homology"/>
<sequence>MKFKYKARTKTGELQVGFVDGGNRNIATGTLQSHGLFVLSVEEAEGKKWYDRFVGYFEQVKPKDMMIFSRQFATMLGAKVPLNDSLKTIQAQTSNPTLREVVGEVSRDVDGGLALSQAMERHPQAFSGFYVNMIRSAEVTGRVEEATGYLADHIERQTVLISKVKGALIYPVVMVVLFLIVGGIIATVVLPQIGPIFEEADVDVPFFTKILIQGGEFLSSWWWMVLLGVAFVAFVVYDYFKTDEGRVVVDELVLRTPGFSKLLKQLHVARFAESLSVLLRGAIPIAQAVEITGQTIGSPAYGDILNTAADDIRKGELLSQSLAKHQEFFPPFVSQMAAIGEKTGRLEELMGRVGDFYTREVDTMVGNLVELVQPVLMVVIGVLVGGLFASILVPIYNLVQSF</sequence>
<dbReference type="InterPro" id="IPR042094">
    <property type="entry name" value="T2SS_GspF_sf"/>
</dbReference>
<keyword evidence="6 8" id="KW-1133">Transmembrane helix</keyword>
<feature type="transmembrane region" description="Helical" evidence="8">
    <location>
        <begin position="221"/>
        <end position="240"/>
    </location>
</feature>
<dbReference type="Proteomes" id="UP000034107">
    <property type="component" value="Unassembled WGS sequence"/>
</dbReference>
<evidence type="ECO:0000256" key="1">
    <source>
        <dbReference type="ARBA" id="ARBA00004429"/>
    </source>
</evidence>
<evidence type="ECO:0000313" key="11">
    <source>
        <dbReference type="Proteomes" id="UP000034107"/>
    </source>
</evidence>
<dbReference type="PANTHER" id="PTHR30012:SF0">
    <property type="entry name" value="TYPE II SECRETION SYSTEM PROTEIN F-RELATED"/>
    <property type="match status" value="1"/>
</dbReference>
<gene>
    <name evidence="10" type="ORF">UX31_C0025G0002</name>
</gene>
<accession>A0A0G1RIX4</accession>
<evidence type="ECO:0000256" key="5">
    <source>
        <dbReference type="ARBA" id="ARBA00022692"/>
    </source>
</evidence>
<keyword evidence="5 8" id="KW-0812">Transmembrane</keyword>
<feature type="transmembrane region" description="Helical" evidence="8">
    <location>
        <begin position="167"/>
        <end position="190"/>
    </location>
</feature>
<keyword evidence="4" id="KW-0997">Cell inner membrane</keyword>
<organism evidence="10 11">
    <name type="scientific">Candidatus Nomurabacteria bacterium GW2011_GWA1_46_11</name>
    <dbReference type="NCBI Taxonomy" id="1618732"/>
    <lineage>
        <taxon>Bacteria</taxon>
        <taxon>Candidatus Nomuraibacteriota</taxon>
    </lineage>
</organism>
<evidence type="ECO:0000256" key="8">
    <source>
        <dbReference type="SAM" id="Phobius"/>
    </source>
</evidence>
<evidence type="ECO:0000313" key="10">
    <source>
        <dbReference type="EMBL" id="KKU20880.1"/>
    </source>
</evidence>
<comment type="subcellular location">
    <subcellularLocation>
        <location evidence="1">Cell inner membrane</location>
        <topology evidence="1">Multi-pass membrane protein</topology>
    </subcellularLocation>
</comment>
<evidence type="ECO:0000256" key="2">
    <source>
        <dbReference type="ARBA" id="ARBA00005745"/>
    </source>
</evidence>
<evidence type="ECO:0000256" key="6">
    <source>
        <dbReference type="ARBA" id="ARBA00022989"/>
    </source>
</evidence>
<feature type="domain" description="Type II secretion system protein GspF" evidence="9">
    <location>
        <begin position="68"/>
        <end position="191"/>
    </location>
</feature>
<dbReference type="InterPro" id="IPR003004">
    <property type="entry name" value="GspF/PilC"/>
</dbReference>
<evidence type="ECO:0000256" key="3">
    <source>
        <dbReference type="ARBA" id="ARBA00022475"/>
    </source>
</evidence>
<keyword evidence="7 8" id="KW-0472">Membrane</keyword>
<name>A0A0G1RIX4_9BACT</name>
<comment type="similarity">
    <text evidence="2">Belongs to the GSP F family.</text>
</comment>
<dbReference type="PANTHER" id="PTHR30012">
    <property type="entry name" value="GENERAL SECRETION PATHWAY PROTEIN"/>
    <property type="match status" value="1"/>
</dbReference>
<evidence type="ECO:0000256" key="4">
    <source>
        <dbReference type="ARBA" id="ARBA00022519"/>
    </source>
</evidence>